<evidence type="ECO:0000313" key="3">
    <source>
        <dbReference type="WBParaSite" id="PSU_v2.g17515.t1"/>
    </source>
</evidence>
<dbReference type="InterPro" id="IPR035899">
    <property type="entry name" value="DBL_dom_sf"/>
</dbReference>
<dbReference type="AlphaFoldDB" id="A0A914YBD2"/>
<feature type="region of interest" description="Disordered" evidence="1">
    <location>
        <begin position="55"/>
        <end position="76"/>
    </location>
</feature>
<feature type="compositionally biased region" description="Basic and acidic residues" evidence="1">
    <location>
        <begin position="55"/>
        <end position="75"/>
    </location>
</feature>
<feature type="region of interest" description="Disordered" evidence="1">
    <location>
        <begin position="1"/>
        <end position="25"/>
    </location>
</feature>
<reference evidence="3" key="1">
    <citation type="submission" date="2022-11" db="UniProtKB">
        <authorList>
            <consortium name="WormBaseParasite"/>
        </authorList>
    </citation>
    <scope>IDENTIFICATION</scope>
</reference>
<dbReference type="Proteomes" id="UP000887577">
    <property type="component" value="Unplaced"/>
</dbReference>
<dbReference type="WBParaSite" id="PSU_v2.g17515.t1">
    <property type="protein sequence ID" value="PSU_v2.g17515.t1"/>
    <property type="gene ID" value="PSU_v2.g17515"/>
</dbReference>
<protein>
    <submittedName>
        <fullName evidence="3">DH domain-containing protein</fullName>
    </submittedName>
</protein>
<sequence>MKRPDGGFSMNLKNAADDDLSEDETDDDDLLFKRFILPDNNYPTPQMMIAYRNDRKPSSSLRAIEDDDRHSHSDFSEITDTTSALINDTGKTPKIEPKALKRQEKAFHAVNEIAESEARYVAKLALLEKFRAEIEKEKLLEKKQMSGIFANTSKRDIGKLIIGLK</sequence>
<accession>A0A914YBD2</accession>
<evidence type="ECO:0000256" key="1">
    <source>
        <dbReference type="SAM" id="MobiDB-lite"/>
    </source>
</evidence>
<proteinExistence type="predicted"/>
<name>A0A914YBD2_9BILA</name>
<dbReference type="SUPFAM" id="SSF48065">
    <property type="entry name" value="DBL homology domain (DH-domain)"/>
    <property type="match status" value="1"/>
</dbReference>
<organism evidence="2 3">
    <name type="scientific">Panagrolaimus superbus</name>
    <dbReference type="NCBI Taxonomy" id="310955"/>
    <lineage>
        <taxon>Eukaryota</taxon>
        <taxon>Metazoa</taxon>
        <taxon>Ecdysozoa</taxon>
        <taxon>Nematoda</taxon>
        <taxon>Chromadorea</taxon>
        <taxon>Rhabditida</taxon>
        <taxon>Tylenchina</taxon>
        <taxon>Panagrolaimomorpha</taxon>
        <taxon>Panagrolaimoidea</taxon>
        <taxon>Panagrolaimidae</taxon>
        <taxon>Panagrolaimus</taxon>
    </lineage>
</organism>
<dbReference type="Gene3D" id="1.20.900.10">
    <property type="entry name" value="Dbl homology (DH) domain"/>
    <property type="match status" value="1"/>
</dbReference>
<evidence type="ECO:0000313" key="2">
    <source>
        <dbReference type="Proteomes" id="UP000887577"/>
    </source>
</evidence>
<keyword evidence="2" id="KW-1185">Reference proteome</keyword>